<dbReference type="GO" id="GO:0006355">
    <property type="term" value="P:regulation of DNA-templated transcription"/>
    <property type="evidence" value="ECO:0007669"/>
    <property type="project" value="InterPro"/>
</dbReference>
<dbReference type="OrthoDB" id="9909089at2759"/>
<dbReference type="AlphaFoldDB" id="A0A6P8P9B7"/>
<dbReference type="SMART" id="SM00349">
    <property type="entry name" value="KRAB"/>
    <property type="match status" value="1"/>
</dbReference>
<dbReference type="InParanoid" id="A0A6P8P9B7"/>
<name>A0A6P8P9B7_GEOSA</name>
<dbReference type="GeneID" id="117346524"/>
<dbReference type="KEGG" id="gsh:117346524"/>
<evidence type="ECO:0000259" key="1">
    <source>
        <dbReference type="PROSITE" id="PS50805"/>
    </source>
</evidence>
<sequence length="122" mass="14001">MSALISDQVSVTFGDFLETEWDVLGEWQKELYKRVIKEIHSFLISQGYSIINPDIIFKIKNEDEKYLTRRYQWEGKESKNDLTASLPVVTSVSSLNIKQEEDSPCMYNLKNLTMSGVTIVGS</sequence>
<proteinExistence type="predicted"/>
<evidence type="ECO:0000313" key="3">
    <source>
        <dbReference type="RefSeq" id="XP_033772126.1"/>
    </source>
</evidence>
<dbReference type="Gene3D" id="6.10.140.140">
    <property type="match status" value="1"/>
</dbReference>
<feature type="domain" description="KRAB" evidence="1">
    <location>
        <begin position="11"/>
        <end position="78"/>
    </location>
</feature>
<protein>
    <submittedName>
        <fullName evidence="3">Protein ZNF783-like isoform X1</fullName>
    </submittedName>
</protein>
<accession>A0A6P8P9B7</accession>
<evidence type="ECO:0000313" key="2">
    <source>
        <dbReference type="Proteomes" id="UP000515159"/>
    </source>
</evidence>
<dbReference type="InterPro" id="IPR036051">
    <property type="entry name" value="KRAB_dom_sf"/>
</dbReference>
<organism evidence="2 3">
    <name type="scientific">Geotrypetes seraphini</name>
    <name type="common">Gaboon caecilian</name>
    <name type="synonym">Caecilia seraphini</name>
    <dbReference type="NCBI Taxonomy" id="260995"/>
    <lineage>
        <taxon>Eukaryota</taxon>
        <taxon>Metazoa</taxon>
        <taxon>Chordata</taxon>
        <taxon>Craniata</taxon>
        <taxon>Vertebrata</taxon>
        <taxon>Euteleostomi</taxon>
        <taxon>Amphibia</taxon>
        <taxon>Gymnophiona</taxon>
        <taxon>Geotrypetes</taxon>
    </lineage>
</organism>
<dbReference type="SUPFAM" id="SSF109640">
    <property type="entry name" value="KRAB domain (Kruppel-associated box)"/>
    <property type="match status" value="1"/>
</dbReference>
<reference evidence="3" key="1">
    <citation type="submission" date="2025-08" db="UniProtKB">
        <authorList>
            <consortium name="RefSeq"/>
        </authorList>
    </citation>
    <scope>IDENTIFICATION</scope>
</reference>
<gene>
    <name evidence="3" type="primary">LOC117346524</name>
</gene>
<dbReference type="RefSeq" id="XP_033772126.1">
    <property type="nucleotide sequence ID" value="XM_033916235.1"/>
</dbReference>
<dbReference type="Pfam" id="PF01352">
    <property type="entry name" value="KRAB"/>
    <property type="match status" value="1"/>
</dbReference>
<keyword evidence="2" id="KW-1185">Reference proteome</keyword>
<dbReference type="PROSITE" id="PS50805">
    <property type="entry name" value="KRAB"/>
    <property type="match status" value="1"/>
</dbReference>
<dbReference type="InterPro" id="IPR001909">
    <property type="entry name" value="KRAB"/>
</dbReference>
<dbReference type="Proteomes" id="UP000515159">
    <property type="component" value="Chromosome 12"/>
</dbReference>